<organism evidence="1 2">
    <name type="scientific">Dermacentor silvarum</name>
    <name type="common">Tick</name>
    <dbReference type="NCBI Taxonomy" id="543639"/>
    <lineage>
        <taxon>Eukaryota</taxon>
        <taxon>Metazoa</taxon>
        <taxon>Ecdysozoa</taxon>
        <taxon>Arthropoda</taxon>
        <taxon>Chelicerata</taxon>
        <taxon>Arachnida</taxon>
        <taxon>Acari</taxon>
        <taxon>Parasitiformes</taxon>
        <taxon>Ixodida</taxon>
        <taxon>Ixodoidea</taxon>
        <taxon>Ixodidae</taxon>
        <taxon>Rhipicephalinae</taxon>
        <taxon>Dermacentor</taxon>
    </lineage>
</organism>
<gene>
    <name evidence="1" type="ORF">HPB49_020472</name>
</gene>
<evidence type="ECO:0000313" key="2">
    <source>
        <dbReference type="Proteomes" id="UP000821865"/>
    </source>
</evidence>
<comment type="caution">
    <text evidence="1">The sequence shown here is derived from an EMBL/GenBank/DDBJ whole genome shotgun (WGS) entry which is preliminary data.</text>
</comment>
<evidence type="ECO:0000313" key="1">
    <source>
        <dbReference type="EMBL" id="KAH7971230.1"/>
    </source>
</evidence>
<reference evidence="1" key="1">
    <citation type="submission" date="2020-05" db="EMBL/GenBank/DDBJ databases">
        <title>Large-scale comparative analyses of tick genomes elucidate their genetic diversity and vector capacities.</title>
        <authorList>
            <person name="Jia N."/>
            <person name="Wang J."/>
            <person name="Shi W."/>
            <person name="Du L."/>
            <person name="Sun Y."/>
            <person name="Zhan W."/>
            <person name="Jiang J."/>
            <person name="Wang Q."/>
            <person name="Zhang B."/>
            <person name="Ji P."/>
            <person name="Sakyi L.B."/>
            <person name="Cui X."/>
            <person name="Yuan T."/>
            <person name="Jiang B."/>
            <person name="Yang W."/>
            <person name="Lam T.T.-Y."/>
            <person name="Chang Q."/>
            <person name="Ding S."/>
            <person name="Wang X."/>
            <person name="Zhu J."/>
            <person name="Ruan X."/>
            <person name="Zhao L."/>
            <person name="Wei J."/>
            <person name="Que T."/>
            <person name="Du C."/>
            <person name="Cheng J."/>
            <person name="Dai P."/>
            <person name="Han X."/>
            <person name="Huang E."/>
            <person name="Gao Y."/>
            <person name="Liu J."/>
            <person name="Shao H."/>
            <person name="Ye R."/>
            <person name="Li L."/>
            <person name="Wei W."/>
            <person name="Wang X."/>
            <person name="Wang C."/>
            <person name="Yang T."/>
            <person name="Huo Q."/>
            <person name="Li W."/>
            <person name="Guo W."/>
            <person name="Chen H."/>
            <person name="Zhou L."/>
            <person name="Ni X."/>
            <person name="Tian J."/>
            <person name="Zhou Y."/>
            <person name="Sheng Y."/>
            <person name="Liu T."/>
            <person name="Pan Y."/>
            <person name="Xia L."/>
            <person name="Li J."/>
            <person name="Zhao F."/>
            <person name="Cao W."/>
        </authorList>
    </citation>
    <scope>NUCLEOTIDE SEQUENCE</scope>
    <source>
        <strain evidence="1">Dsil-2018</strain>
    </source>
</reference>
<proteinExistence type="predicted"/>
<dbReference type="Proteomes" id="UP000821865">
    <property type="component" value="Chromosome 11"/>
</dbReference>
<name>A0ACB8DKN9_DERSI</name>
<dbReference type="EMBL" id="CM023480">
    <property type="protein sequence ID" value="KAH7971230.1"/>
    <property type="molecule type" value="Genomic_DNA"/>
</dbReference>
<protein>
    <submittedName>
        <fullName evidence="1">Uncharacterized protein</fullName>
    </submittedName>
</protein>
<keyword evidence="2" id="KW-1185">Reference proteome</keyword>
<sequence>MLPHQPFYRPLRQVPLVAVPSPESNGLHFYCGTYSAQSQSVGAASRLLICFTPVVECSSPPVVERTASVLLNGLAYHNVPFTMVNISPLLSHSIKNYFAIWDEVIPTKVGVCVVEAAKATEDELLSSFDESAPYTIKRENTEALVKAHFSEADEAIVENFQVSLVCPLTKRKIRVPCRGTHCQHTQCFDACAYLALNEGTMHPSWRCPVCRDQVLLQDIRIDLFTLDVLRKADDQCSTVNLLPNGSWVSVTDYDDHTAIVIEDSPVKETERMLHNSSVIDLTVDSD</sequence>
<accession>A0ACB8DKN9</accession>